<organism evidence="2 3">
    <name type="scientific">Ancylobacter mangrovi</name>
    <dbReference type="NCBI Taxonomy" id="2972472"/>
    <lineage>
        <taxon>Bacteria</taxon>
        <taxon>Pseudomonadati</taxon>
        <taxon>Pseudomonadota</taxon>
        <taxon>Alphaproteobacteria</taxon>
        <taxon>Hyphomicrobiales</taxon>
        <taxon>Xanthobacteraceae</taxon>
        <taxon>Ancylobacter</taxon>
    </lineage>
</organism>
<accession>A0A9X2P8D3</accession>
<name>A0A9X2P8D3_9HYPH</name>
<dbReference type="SUPFAM" id="SSF53448">
    <property type="entry name" value="Nucleotide-diphospho-sugar transferases"/>
    <property type="match status" value="1"/>
</dbReference>
<dbReference type="InterPro" id="IPR029044">
    <property type="entry name" value="Nucleotide-diphossugar_trans"/>
</dbReference>
<dbReference type="InterPro" id="IPR050834">
    <property type="entry name" value="Glycosyltransf_2"/>
</dbReference>
<evidence type="ECO:0000313" key="2">
    <source>
        <dbReference type="EMBL" id="MCS0493964.1"/>
    </source>
</evidence>
<protein>
    <submittedName>
        <fullName evidence="2">Glycosyltransferase</fullName>
        <ecNumber evidence="2">2.4.-.-</ecNumber>
    </submittedName>
</protein>
<dbReference type="Proteomes" id="UP001151088">
    <property type="component" value="Unassembled WGS sequence"/>
</dbReference>
<dbReference type="RefSeq" id="WP_258730911.1">
    <property type="nucleotide sequence ID" value="NZ_JANTHZ010000001.1"/>
</dbReference>
<keyword evidence="2" id="KW-0328">Glycosyltransferase</keyword>
<evidence type="ECO:0000259" key="1">
    <source>
        <dbReference type="Pfam" id="PF00535"/>
    </source>
</evidence>
<dbReference type="EMBL" id="JANTHZ010000001">
    <property type="protein sequence ID" value="MCS0493964.1"/>
    <property type="molecule type" value="Genomic_DNA"/>
</dbReference>
<dbReference type="Pfam" id="PF00535">
    <property type="entry name" value="Glycos_transf_2"/>
    <property type="match status" value="1"/>
</dbReference>
<evidence type="ECO:0000313" key="3">
    <source>
        <dbReference type="Proteomes" id="UP001151088"/>
    </source>
</evidence>
<gene>
    <name evidence="2" type="ORF">NVS89_02565</name>
</gene>
<feature type="domain" description="Glycosyltransferase 2-like" evidence="1">
    <location>
        <begin position="4"/>
        <end position="112"/>
    </location>
</feature>
<dbReference type="GO" id="GO:0016757">
    <property type="term" value="F:glycosyltransferase activity"/>
    <property type="evidence" value="ECO:0007669"/>
    <property type="project" value="UniProtKB-KW"/>
</dbReference>
<dbReference type="CDD" id="cd00761">
    <property type="entry name" value="Glyco_tranf_GTA_type"/>
    <property type="match status" value="1"/>
</dbReference>
<comment type="caution">
    <text evidence="2">The sequence shown here is derived from an EMBL/GenBank/DDBJ whole genome shotgun (WGS) entry which is preliminary data.</text>
</comment>
<proteinExistence type="predicted"/>
<dbReference type="Gene3D" id="3.90.550.10">
    <property type="entry name" value="Spore Coat Polysaccharide Biosynthesis Protein SpsA, Chain A"/>
    <property type="match status" value="1"/>
</dbReference>
<dbReference type="AlphaFoldDB" id="A0A9X2P8D3"/>
<dbReference type="EC" id="2.4.-.-" evidence="2"/>
<sequence length="290" mass="32128">MNITIIVPTSGRPAVVARLLSLLERQTRLPDHVIVSATSPRDIGDISDLAFKVSCIYGEPGLCAQRNRGLSVRDPQTDIIVFFDDDFVPAGSYLERLAQAFEENPDYAVTTGNVLADGACGPGVGYDEALALLANPRVSLASPPRVEDRESAYGCNMSIRARIIGERRFDERLPLYGWQEDTDFTSQLRAHGQIVFLENLLGVHLGTKGGRVSGVRLGYSQIVNPVYLIGKGTMKRWYGLRLICRNLAANLVKSLRPEPYIDRRGRLKGNLIGFIHLLTRRADTEHILKL</sequence>
<dbReference type="PANTHER" id="PTHR43685">
    <property type="entry name" value="GLYCOSYLTRANSFERASE"/>
    <property type="match status" value="1"/>
</dbReference>
<dbReference type="PANTHER" id="PTHR43685:SF3">
    <property type="entry name" value="SLR2126 PROTEIN"/>
    <property type="match status" value="1"/>
</dbReference>
<reference evidence="2" key="1">
    <citation type="submission" date="2022-08" db="EMBL/GenBank/DDBJ databases">
        <authorList>
            <person name="Li F."/>
        </authorList>
    </citation>
    <scope>NUCLEOTIDE SEQUENCE</scope>
    <source>
        <strain evidence="2">MQZ15Z-1</strain>
    </source>
</reference>
<dbReference type="InterPro" id="IPR001173">
    <property type="entry name" value="Glyco_trans_2-like"/>
</dbReference>
<keyword evidence="3" id="KW-1185">Reference proteome</keyword>
<keyword evidence="2" id="KW-0808">Transferase</keyword>